<dbReference type="EMBL" id="CADCUH010000076">
    <property type="protein sequence ID" value="CAA9338225.1"/>
    <property type="molecule type" value="Genomic_DNA"/>
</dbReference>
<feature type="region of interest" description="Disordered" evidence="1">
    <location>
        <begin position="303"/>
        <end position="366"/>
    </location>
</feature>
<feature type="compositionally biased region" description="Basic residues" evidence="1">
    <location>
        <begin position="353"/>
        <end position="366"/>
    </location>
</feature>
<organism evidence="2">
    <name type="scientific">uncultured Nocardioidaceae bacterium</name>
    <dbReference type="NCBI Taxonomy" id="253824"/>
    <lineage>
        <taxon>Bacteria</taxon>
        <taxon>Bacillati</taxon>
        <taxon>Actinomycetota</taxon>
        <taxon>Actinomycetes</taxon>
        <taxon>Propionibacteriales</taxon>
        <taxon>Nocardioidaceae</taxon>
        <taxon>environmental samples</taxon>
    </lineage>
</organism>
<gene>
    <name evidence="2" type="ORF">AVDCRST_MAG36-1276</name>
</gene>
<sequence>MSADRRIVYVLGPGRSGTSTMAGALVMSGLDVPGRAIGGNETNPSGFYEPRWVVDLHKRLLERTEVATLDADPRAYARVQAGLGPRPREVLRTWLAERLLEQPRLVVKDPRGVWFKDLWSDVAADLDVPISFLTMLRHPAEVSGSRQRYYSKSSSRERSTDDVTRIGGWLNVALTAERVTRGAPRVFVRYADLLEDWRPALSRVAEDLDLVLDPGPEVHPHAVDGFIDPALHRVRIDWDDVPLPEQLRQVGDRAWHAFSRLAEAREDAGALAEVDAVREAYETLSEQALALHRQTLRRLEAEARRKGRVQGRKEAEAASRAVPGPDAEPDTGPRPAPAGRTEPGLRGRVWGSLRRRMPRRLPRRRD</sequence>
<name>A0A6J4LP77_9ACTN</name>
<evidence type="ECO:0000313" key="2">
    <source>
        <dbReference type="EMBL" id="CAA9338225.1"/>
    </source>
</evidence>
<proteinExistence type="predicted"/>
<dbReference type="SUPFAM" id="SSF52540">
    <property type="entry name" value="P-loop containing nucleoside triphosphate hydrolases"/>
    <property type="match status" value="1"/>
</dbReference>
<dbReference type="AlphaFoldDB" id="A0A6J4LP77"/>
<dbReference type="InterPro" id="IPR027417">
    <property type="entry name" value="P-loop_NTPase"/>
</dbReference>
<evidence type="ECO:0008006" key="3">
    <source>
        <dbReference type="Google" id="ProtNLM"/>
    </source>
</evidence>
<dbReference type="Gene3D" id="3.40.50.300">
    <property type="entry name" value="P-loop containing nucleotide triphosphate hydrolases"/>
    <property type="match status" value="1"/>
</dbReference>
<accession>A0A6J4LP77</accession>
<reference evidence="2" key="1">
    <citation type="submission" date="2020-02" db="EMBL/GenBank/DDBJ databases">
        <authorList>
            <person name="Meier V. D."/>
        </authorList>
    </citation>
    <scope>NUCLEOTIDE SEQUENCE</scope>
    <source>
        <strain evidence="2">AVDCRST_MAG36</strain>
    </source>
</reference>
<protein>
    <recommendedName>
        <fullName evidence="3">Sulfotransferase family protein</fullName>
    </recommendedName>
</protein>
<evidence type="ECO:0000256" key="1">
    <source>
        <dbReference type="SAM" id="MobiDB-lite"/>
    </source>
</evidence>